<dbReference type="AlphaFoldDB" id="T1F122"/>
<evidence type="ECO:0000313" key="2">
    <source>
        <dbReference type="EnsemblMetazoa" id="HelroP168861"/>
    </source>
</evidence>
<dbReference type="OrthoDB" id="6283821at2759"/>
<reference evidence="2" key="3">
    <citation type="submission" date="2015-06" db="UniProtKB">
        <authorList>
            <consortium name="EnsemblMetazoa"/>
        </authorList>
    </citation>
    <scope>IDENTIFICATION</scope>
</reference>
<proteinExistence type="predicted"/>
<keyword evidence="3" id="KW-1185">Reference proteome</keyword>
<dbReference type="RefSeq" id="XP_009012962.1">
    <property type="nucleotide sequence ID" value="XM_009014714.1"/>
</dbReference>
<reference evidence="1 3" key="2">
    <citation type="journal article" date="2013" name="Nature">
        <title>Insights into bilaterian evolution from three spiralian genomes.</title>
        <authorList>
            <person name="Simakov O."/>
            <person name="Marletaz F."/>
            <person name="Cho S.J."/>
            <person name="Edsinger-Gonzales E."/>
            <person name="Havlak P."/>
            <person name="Hellsten U."/>
            <person name="Kuo D.H."/>
            <person name="Larsson T."/>
            <person name="Lv J."/>
            <person name="Arendt D."/>
            <person name="Savage R."/>
            <person name="Osoegawa K."/>
            <person name="de Jong P."/>
            <person name="Grimwood J."/>
            <person name="Chapman J.A."/>
            <person name="Shapiro H."/>
            <person name="Aerts A."/>
            <person name="Otillar R.P."/>
            <person name="Terry A.Y."/>
            <person name="Boore J.L."/>
            <person name="Grigoriev I.V."/>
            <person name="Lindberg D.R."/>
            <person name="Seaver E.C."/>
            <person name="Weisblat D.A."/>
            <person name="Putnam N.H."/>
            <person name="Rokhsar D.S."/>
        </authorList>
    </citation>
    <scope>NUCLEOTIDE SEQUENCE</scope>
</reference>
<name>T1F122_HELRO</name>
<accession>T1F122</accession>
<dbReference type="Proteomes" id="UP000015101">
    <property type="component" value="Unassembled WGS sequence"/>
</dbReference>
<dbReference type="EnsemblMetazoa" id="HelroT168861">
    <property type="protein sequence ID" value="HelroP168861"/>
    <property type="gene ID" value="HelroG168861"/>
</dbReference>
<dbReference type="EMBL" id="KB096023">
    <property type="protein sequence ID" value="ESO08940.1"/>
    <property type="molecule type" value="Genomic_DNA"/>
</dbReference>
<dbReference type="InParanoid" id="T1F122"/>
<organism evidence="2 3">
    <name type="scientific">Helobdella robusta</name>
    <name type="common">Californian leech</name>
    <dbReference type="NCBI Taxonomy" id="6412"/>
    <lineage>
        <taxon>Eukaryota</taxon>
        <taxon>Metazoa</taxon>
        <taxon>Spiralia</taxon>
        <taxon>Lophotrochozoa</taxon>
        <taxon>Annelida</taxon>
        <taxon>Clitellata</taxon>
        <taxon>Hirudinea</taxon>
        <taxon>Rhynchobdellida</taxon>
        <taxon>Glossiphoniidae</taxon>
        <taxon>Helobdella</taxon>
    </lineage>
</organism>
<dbReference type="EMBL" id="AMQM01003125">
    <property type="status" value="NOT_ANNOTATED_CDS"/>
    <property type="molecule type" value="Genomic_DNA"/>
</dbReference>
<dbReference type="HOGENOM" id="CLU_1350192_0_0_1"/>
<sequence>MPKILKSCFLARHSNSCKFSTPQRISYWIEPVYINSKLVDNANEWLRKNTQVQVMSCQTIVWSSWDPTTLDDSSQMVISKSTTEDSITYFKSGLRLWLEPRTDRNSSQTLCCVDLVPDKKHTTVNCLIDKLNQKISNKQLKGRLVTIETTSFPCSGEQKVDSKHTKWTESMNDDIQYAFVIRKIRPRSYRSLTEVPVPVRIQA</sequence>
<protein>
    <submittedName>
        <fullName evidence="1 2">Uncharacterized protein</fullName>
    </submittedName>
</protein>
<dbReference type="GeneID" id="20202522"/>
<dbReference type="KEGG" id="hro:HELRODRAFT_168861"/>
<reference evidence="3" key="1">
    <citation type="submission" date="2012-12" db="EMBL/GenBank/DDBJ databases">
        <authorList>
            <person name="Hellsten U."/>
            <person name="Grimwood J."/>
            <person name="Chapman J.A."/>
            <person name="Shapiro H."/>
            <person name="Aerts A."/>
            <person name="Otillar R.P."/>
            <person name="Terry A.Y."/>
            <person name="Boore J.L."/>
            <person name="Simakov O."/>
            <person name="Marletaz F."/>
            <person name="Cho S.-J."/>
            <person name="Edsinger-Gonzales E."/>
            <person name="Havlak P."/>
            <person name="Kuo D.-H."/>
            <person name="Larsson T."/>
            <person name="Lv J."/>
            <person name="Arendt D."/>
            <person name="Savage R."/>
            <person name="Osoegawa K."/>
            <person name="de Jong P."/>
            <person name="Lindberg D.R."/>
            <person name="Seaver E.C."/>
            <person name="Weisblat D.A."/>
            <person name="Putnam N.H."/>
            <person name="Grigoriev I.V."/>
            <person name="Rokhsar D.S."/>
        </authorList>
    </citation>
    <scope>NUCLEOTIDE SEQUENCE</scope>
</reference>
<dbReference type="CTD" id="20202522"/>
<gene>
    <name evidence="2" type="primary">20202522</name>
    <name evidence="1" type="ORF">HELRODRAFT_168861</name>
</gene>
<evidence type="ECO:0000313" key="3">
    <source>
        <dbReference type="Proteomes" id="UP000015101"/>
    </source>
</evidence>
<evidence type="ECO:0000313" key="1">
    <source>
        <dbReference type="EMBL" id="ESO08940.1"/>
    </source>
</evidence>